<evidence type="ECO:0000313" key="5">
    <source>
        <dbReference type="Proteomes" id="UP001596096"/>
    </source>
</evidence>
<protein>
    <submittedName>
        <fullName evidence="4">SpoIIE family protein phosphatase</fullName>
    </submittedName>
</protein>
<dbReference type="PROSITE" id="PS50112">
    <property type="entry name" value="PAS"/>
    <property type="match status" value="1"/>
</dbReference>
<dbReference type="RefSeq" id="WP_219545007.1">
    <property type="nucleotide sequence ID" value="NZ_JAHKRN010000012.1"/>
</dbReference>
<feature type="compositionally biased region" description="Basic and acidic residues" evidence="2">
    <location>
        <begin position="570"/>
        <end position="580"/>
    </location>
</feature>
<dbReference type="EMBL" id="JBHSNW010000001">
    <property type="protein sequence ID" value="MFC5814095.1"/>
    <property type="molecule type" value="Genomic_DNA"/>
</dbReference>
<evidence type="ECO:0000259" key="3">
    <source>
        <dbReference type="PROSITE" id="PS50112"/>
    </source>
</evidence>
<dbReference type="InterPro" id="IPR003018">
    <property type="entry name" value="GAF"/>
</dbReference>
<dbReference type="PANTHER" id="PTHR43156">
    <property type="entry name" value="STAGE II SPORULATION PROTEIN E-RELATED"/>
    <property type="match status" value="1"/>
</dbReference>
<dbReference type="InterPro" id="IPR000014">
    <property type="entry name" value="PAS"/>
</dbReference>
<feature type="region of interest" description="Disordered" evidence="2">
    <location>
        <begin position="570"/>
        <end position="591"/>
    </location>
</feature>
<keyword evidence="5" id="KW-1185">Reference proteome</keyword>
<accession>A0ABW1BLW1</accession>
<dbReference type="SMART" id="SM00091">
    <property type="entry name" value="PAS"/>
    <property type="match status" value="1"/>
</dbReference>
<evidence type="ECO:0000256" key="1">
    <source>
        <dbReference type="ARBA" id="ARBA00022801"/>
    </source>
</evidence>
<dbReference type="Pfam" id="PF01590">
    <property type="entry name" value="GAF"/>
    <property type="match status" value="1"/>
</dbReference>
<dbReference type="NCBIfam" id="TIGR00229">
    <property type="entry name" value="sensory_box"/>
    <property type="match status" value="1"/>
</dbReference>
<dbReference type="PANTHER" id="PTHR43156:SF2">
    <property type="entry name" value="STAGE II SPORULATION PROTEIN E"/>
    <property type="match status" value="1"/>
</dbReference>
<dbReference type="Proteomes" id="UP001596096">
    <property type="component" value="Unassembled WGS sequence"/>
</dbReference>
<comment type="caution">
    <text evidence="4">The sequence shown here is derived from an EMBL/GenBank/DDBJ whole genome shotgun (WGS) entry which is preliminary data.</text>
</comment>
<proteinExistence type="predicted"/>
<keyword evidence="1" id="KW-0378">Hydrolase</keyword>
<dbReference type="SMART" id="SM00331">
    <property type="entry name" value="PP2C_SIG"/>
    <property type="match status" value="1"/>
</dbReference>
<feature type="domain" description="PAS" evidence="3">
    <location>
        <begin position="16"/>
        <end position="94"/>
    </location>
</feature>
<dbReference type="Pfam" id="PF13188">
    <property type="entry name" value="PAS_8"/>
    <property type="match status" value="1"/>
</dbReference>
<sequence length="591" mass="62455">MAQSTSDGQSRWGATQPEFWHEVFDHLGAGVAVLDSADRIIAVNPAAEELLGRTASVMSGQNFHGLLHRHADDATMPDEPCQLLTALTRHIRAHGVDSFLCGDGHLIPVTWFSDPVTRNGEVLGMTVLFTGDATDGEAAVGLAAHVTALEDLTGRLALATEIATALAQTLDTDEALARLGRLLVPRLADWIAIDLRTDEGVQRAAVIGPESHDAGQEAWQGPLPTLDERSRSSLVQVLRGGEPILMGPADIAEPPDSPLAAVQTGFLKAHGATSAVIVPLGTTRRVTGALTLARTDAGRPFDAAEVSLIGDIGRRVGLAIDNTLRFGRQRQIAEAMQRNLLTSLPQPGRLRLAARYQPAPVGSQVGGDWYDAFLLRDGATALVIGDVVGHDLAAAAGMAQLHGMLRALAWDQTEPPSAIIDRLDQAVPAITKVPLATVILARLEGPDEGPWQLRWTNAGHPPPLLVTSDGCAEFLEQGQGLLLGTGLNDAGRPNATVPLPPHSTLLFYTDGLIEVPGTDLDTGLGRLRRHAAALAGHSLDDFCDHVLARMPPGTADDIALLAVRIPAASDDHGTSRHGVKEPVTCRNSRSG</sequence>
<dbReference type="Pfam" id="PF07228">
    <property type="entry name" value="SpoIIE"/>
    <property type="match status" value="1"/>
</dbReference>
<dbReference type="CDD" id="cd00130">
    <property type="entry name" value="PAS"/>
    <property type="match status" value="1"/>
</dbReference>
<reference evidence="5" key="1">
    <citation type="journal article" date="2019" name="Int. J. Syst. Evol. Microbiol.">
        <title>The Global Catalogue of Microorganisms (GCM) 10K type strain sequencing project: providing services to taxonomists for standard genome sequencing and annotation.</title>
        <authorList>
            <consortium name="The Broad Institute Genomics Platform"/>
            <consortium name="The Broad Institute Genome Sequencing Center for Infectious Disease"/>
            <person name="Wu L."/>
            <person name="Ma J."/>
        </authorList>
    </citation>
    <scope>NUCLEOTIDE SEQUENCE [LARGE SCALE GENOMIC DNA]</scope>
    <source>
        <strain evidence="5">CGMCC 4.7106</strain>
    </source>
</reference>
<dbReference type="InterPro" id="IPR001932">
    <property type="entry name" value="PPM-type_phosphatase-like_dom"/>
</dbReference>
<organism evidence="4 5">
    <name type="scientific">Nonomuraea harbinensis</name>
    <dbReference type="NCBI Taxonomy" id="1286938"/>
    <lineage>
        <taxon>Bacteria</taxon>
        <taxon>Bacillati</taxon>
        <taxon>Actinomycetota</taxon>
        <taxon>Actinomycetes</taxon>
        <taxon>Streptosporangiales</taxon>
        <taxon>Streptosporangiaceae</taxon>
        <taxon>Nonomuraea</taxon>
    </lineage>
</organism>
<gene>
    <name evidence="4" type="ORF">ACFPUY_03315</name>
</gene>
<evidence type="ECO:0000256" key="2">
    <source>
        <dbReference type="SAM" id="MobiDB-lite"/>
    </source>
</evidence>
<name>A0ABW1BLW1_9ACTN</name>
<evidence type="ECO:0000313" key="4">
    <source>
        <dbReference type="EMBL" id="MFC5814095.1"/>
    </source>
</evidence>
<dbReference type="InterPro" id="IPR052016">
    <property type="entry name" value="Bact_Sigma-Reg"/>
</dbReference>